<dbReference type="Proteomes" id="UP001066276">
    <property type="component" value="Chromosome 10"/>
</dbReference>
<dbReference type="EMBL" id="JANPWB010000014">
    <property type="protein sequence ID" value="KAJ1100933.1"/>
    <property type="molecule type" value="Genomic_DNA"/>
</dbReference>
<keyword evidence="2" id="KW-1185">Reference proteome</keyword>
<dbReference type="AlphaFoldDB" id="A0AAV7MIK5"/>
<gene>
    <name evidence="1" type="ORF">NDU88_006008</name>
</gene>
<evidence type="ECO:0000313" key="2">
    <source>
        <dbReference type="Proteomes" id="UP001066276"/>
    </source>
</evidence>
<name>A0AAV7MIK5_PLEWA</name>
<sequence>MGKPRTKIQGLPHGSRKGDDDLAEVEIVLEMLSQPLQNMLDKLLTAIADAKTVLQREISTMAIELVLLQAHHSKLVDRVKDFEMVLSEKHLAQKAMSAQLRTLTERVNKLEQ</sequence>
<organism evidence="1 2">
    <name type="scientific">Pleurodeles waltl</name>
    <name type="common">Iberian ribbed newt</name>
    <dbReference type="NCBI Taxonomy" id="8319"/>
    <lineage>
        <taxon>Eukaryota</taxon>
        <taxon>Metazoa</taxon>
        <taxon>Chordata</taxon>
        <taxon>Craniata</taxon>
        <taxon>Vertebrata</taxon>
        <taxon>Euteleostomi</taxon>
        <taxon>Amphibia</taxon>
        <taxon>Batrachia</taxon>
        <taxon>Caudata</taxon>
        <taxon>Salamandroidea</taxon>
        <taxon>Salamandridae</taxon>
        <taxon>Pleurodelinae</taxon>
        <taxon>Pleurodeles</taxon>
    </lineage>
</organism>
<evidence type="ECO:0000313" key="1">
    <source>
        <dbReference type="EMBL" id="KAJ1100933.1"/>
    </source>
</evidence>
<protein>
    <submittedName>
        <fullName evidence="1">Uncharacterized protein</fullName>
    </submittedName>
</protein>
<comment type="caution">
    <text evidence="1">The sequence shown here is derived from an EMBL/GenBank/DDBJ whole genome shotgun (WGS) entry which is preliminary data.</text>
</comment>
<accession>A0AAV7MIK5</accession>
<reference evidence="1" key="1">
    <citation type="journal article" date="2022" name="bioRxiv">
        <title>Sequencing and chromosome-scale assembly of the giantPleurodeles waltlgenome.</title>
        <authorList>
            <person name="Brown T."/>
            <person name="Elewa A."/>
            <person name="Iarovenko S."/>
            <person name="Subramanian E."/>
            <person name="Araus A.J."/>
            <person name="Petzold A."/>
            <person name="Susuki M."/>
            <person name="Suzuki K.-i.T."/>
            <person name="Hayashi T."/>
            <person name="Toyoda A."/>
            <person name="Oliveira C."/>
            <person name="Osipova E."/>
            <person name="Leigh N.D."/>
            <person name="Simon A."/>
            <person name="Yun M.H."/>
        </authorList>
    </citation>
    <scope>NUCLEOTIDE SEQUENCE</scope>
    <source>
        <strain evidence="1">20211129_DDA</strain>
        <tissue evidence="1">Liver</tissue>
    </source>
</reference>
<proteinExistence type="predicted"/>